<dbReference type="Pfam" id="PF14602">
    <property type="entry name" value="Hexapep_2"/>
    <property type="match status" value="1"/>
</dbReference>
<organism evidence="4 5">
    <name type="scientific">Bradyrhizobium shewense</name>
    <dbReference type="NCBI Taxonomy" id="1761772"/>
    <lineage>
        <taxon>Bacteria</taxon>
        <taxon>Pseudomonadati</taxon>
        <taxon>Pseudomonadota</taxon>
        <taxon>Alphaproteobacteria</taxon>
        <taxon>Hyphomicrobiales</taxon>
        <taxon>Nitrobacteraceae</taxon>
        <taxon>Bradyrhizobium</taxon>
    </lineage>
</organism>
<feature type="compositionally biased region" description="Basic and acidic residues" evidence="3">
    <location>
        <begin position="1"/>
        <end position="14"/>
    </location>
</feature>
<evidence type="ECO:0000313" key="4">
    <source>
        <dbReference type="EMBL" id="SCB26868.1"/>
    </source>
</evidence>
<dbReference type="RefSeq" id="WP_091956199.1">
    <property type="nucleotide sequence ID" value="NZ_FMAI01000004.1"/>
</dbReference>
<evidence type="ECO:0000256" key="3">
    <source>
        <dbReference type="SAM" id="MobiDB-lite"/>
    </source>
</evidence>
<keyword evidence="5" id="KW-1185">Reference proteome</keyword>
<dbReference type="EMBL" id="FMAI01000004">
    <property type="protein sequence ID" value="SCB26868.1"/>
    <property type="molecule type" value="Genomic_DNA"/>
</dbReference>
<comment type="similarity">
    <text evidence="1">Belongs to the transferase hexapeptide repeat family.</text>
</comment>
<dbReference type="InterPro" id="IPR011004">
    <property type="entry name" value="Trimer_LpxA-like_sf"/>
</dbReference>
<sequence length="191" mass="21080">MNVDERPRFQDLSRSKAPPGFRGRSGLTVLLWQTVQQTLFAWSPQPAYGWRRWLLRLFGAEVGKGVLVRPTARVTYPWKVKLGNYCWIGDNAELYSLGPITIGDNAVVSQRSYICAATHDYKDIKFPLVAVPVVVEREAWIAADCFIAPGVTIGIGAIVGARTTVLRDVEARAIVAGHPAAQKGFRPCAEE</sequence>
<evidence type="ECO:0000256" key="2">
    <source>
        <dbReference type="ARBA" id="ARBA00022679"/>
    </source>
</evidence>
<feature type="region of interest" description="Disordered" evidence="3">
    <location>
        <begin position="1"/>
        <end position="20"/>
    </location>
</feature>
<reference evidence="5" key="1">
    <citation type="submission" date="2016-08" db="EMBL/GenBank/DDBJ databases">
        <authorList>
            <person name="Varghese N."/>
            <person name="Submissions Spin"/>
        </authorList>
    </citation>
    <scope>NUCLEOTIDE SEQUENCE [LARGE SCALE GENOMIC DNA]</scope>
    <source>
        <strain evidence="5">ERR11</strain>
    </source>
</reference>
<keyword evidence="2 4" id="KW-0808">Transferase</keyword>
<dbReference type="SUPFAM" id="SSF51161">
    <property type="entry name" value="Trimeric LpxA-like enzymes"/>
    <property type="match status" value="1"/>
</dbReference>
<gene>
    <name evidence="4" type="ORF">GA0061098_1004200</name>
</gene>
<dbReference type="GO" id="GO:0005829">
    <property type="term" value="C:cytosol"/>
    <property type="evidence" value="ECO:0007669"/>
    <property type="project" value="TreeGrafter"/>
</dbReference>
<dbReference type="Proteomes" id="UP000199184">
    <property type="component" value="Unassembled WGS sequence"/>
</dbReference>
<evidence type="ECO:0000313" key="5">
    <source>
        <dbReference type="Proteomes" id="UP000199184"/>
    </source>
</evidence>
<dbReference type="GO" id="GO:0008374">
    <property type="term" value="F:O-acyltransferase activity"/>
    <property type="evidence" value="ECO:0007669"/>
    <property type="project" value="TreeGrafter"/>
</dbReference>
<dbReference type="PANTHER" id="PTHR23416">
    <property type="entry name" value="SIALIC ACID SYNTHASE-RELATED"/>
    <property type="match status" value="1"/>
</dbReference>
<dbReference type="InterPro" id="IPR001451">
    <property type="entry name" value="Hexapep"/>
</dbReference>
<dbReference type="InterPro" id="IPR051159">
    <property type="entry name" value="Hexapeptide_acetyltransf"/>
</dbReference>
<proteinExistence type="inferred from homology"/>
<protein>
    <submittedName>
        <fullName evidence="4">Putative colanic acid biosynthesis acetyltransferase WcaF</fullName>
    </submittedName>
</protein>
<dbReference type="Gene3D" id="2.160.10.10">
    <property type="entry name" value="Hexapeptide repeat proteins"/>
    <property type="match status" value="1"/>
</dbReference>
<dbReference type="CDD" id="cd05825">
    <property type="entry name" value="LbH_wcaF_like"/>
    <property type="match status" value="1"/>
</dbReference>
<dbReference type="AlphaFoldDB" id="A0A1C3VGR7"/>
<accession>A0A1C3VGR7</accession>
<dbReference type="PANTHER" id="PTHR23416:SF23">
    <property type="entry name" value="ACETYLTRANSFERASE C18B11.09C-RELATED"/>
    <property type="match status" value="1"/>
</dbReference>
<name>A0A1C3VGR7_9BRAD</name>
<dbReference type="NCBIfam" id="NF007797">
    <property type="entry name" value="PRK10502.1"/>
    <property type="match status" value="1"/>
</dbReference>
<evidence type="ECO:0000256" key="1">
    <source>
        <dbReference type="ARBA" id="ARBA00007274"/>
    </source>
</evidence>